<name>A0A9N9AJS5_9GLOM</name>
<evidence type="ECO:0000256" key="1">
    <source>
        <dbReference type="SAM" id="MobiDB-lite"/>
    </source>
</evidence>
<gene>
    <name evidence="2" type="ORF">POCULU_LOCUS4057</name>
</gene>
<dbReference type="OrthoDB" id="529205at2759"/>
<dbReference type="Proteomes" id="UP000789572">
    <property type="component" value="Unassembled WGS sequence"/>
</dbReference>
<reference evidence="2" key="1">
    <citation type="submission" date="2021-06" db="EMBL/GenBank/DDBJ databases">
        <authorList>
            <person name="Kallberg Y."/>
            <person name="Tangrot J."/>
            <person name="Rosling A."/>
        </authorList>
    </citation>
    <scope>NUCLEOTIDE SEQUENCE</scope>
    <source>
        <strain evidence="2">IA702</strain>
    </source>
</reference>
<sequence length="91" mass="10109">MSGNNPETLEKGKEKVLKDDIRAIKHAPGWKEELASESEAAVKADRGPDPDSVKVLQDETIRAMHSSKNEADKDTVVIERVIEEVEIRKTA</sequence>
<dbReference type="EMBL" id="CAJVPJ010000498">
    <property type="protein sequence ID" value="CAG8530968.1"/>
    <property type="molecule type" value="Genomic_DNA"/>
</dbReference>
<evidence type="ECO:0000313" key="3">
    <source>
        <dbReference type="Proteomes" id="UP000789572"/>
    </source>
</evidence>
<dbReference type="AlphaFoldDB" id="A0A9N9AJS5"/>
<evidence type="ECO:0000313" key="2">
    <source>
        <dbReference type="EMBL" id="CAG8530968.1"/>
    </source>
</evidence>
<proteinExistence type="predicted"/>
<organism evidence="2 3">
    <name type="scientific">Paraglomus occultum</name>
    <dbReference type="NCBI Taxonomy" id="144539"/>
    <lineage>
        <taxon>Eukaryota</taxon>
        <taxon>Fungi</taxon>
        <taxon>Fungi incertae sedis</taxon>
        <taxon>Mucoromycota</taxon>
        <taxon>Glomeromycotina</taxon>
        <taxon>Glomeromycetes</taxon>
        <taxon>Paraglomerales</taxon>
        <taxon>Paraglomeraceae</taxon>
        <taxon>Paraglomus</taxon>
    </lineage>
</organism>
<comment type="caution">
    <text evidence="2">The sequence shown here is derived from an EMBL/GenBank/DDBJ whole genome shotgun (WGS) entry which is preliminary data.</text>
</comment>
<accession>A0A9N9AJS5</accession>
<feature type="region of interest" description="Disordered" evidence="1">
    <location>
        <begin position="32"/>
        <end position="52"/>
    </location>
</feature>
<protein>
    <submittedName>
        <fullName evidence="2">9691_t:CDS:1</fullName>
    </submittedName>
</protein>
<keyword evidence="3" id="KW-1185">Reference proteome</keyword>